<protein>
    <submittedName>
        <fullName evidence="1">Uncharacterized protein</fullName>
    </submittedName>
</protein>
<feature type="non-terminal residue" evidence="1">
    <location>
        <position position="1"/>
    </location>
</feature>
<evidence type="ECO:0000313" key="2">
    <source>
        <dbReference type="Proteomes" id="UP001221757"/>
    </source>
</evidence>
<gene>
    <name evidence="1" type="ORF">B0H17DRAFT_901539</name>
</gene>
<evidence type="ECO:0000313" key="1">
    <source>
        <dbReference type="EMBL" id="KAJ7653432.1"/>
    </source>
</evidence>
<feature type="non-terminal residue" evidence="1">
    <location>
        <position position="101"/>
    </location>
</feature>
<reference evidence="1" key="1">
    <citation type="submission" date="2023-03" db="EMBL/GenBank/DDBJ databases">
        <title>Massive genome expansion in bonnet fungi (Mycena s.s.) driven by repeated elements and novel gene families across ecological guilds.</title>
        <authorList>
            <consortium name="Lawrence Berkeley National Laboratory"/>
            <person name="Harder C.B."/>
            <person name="Miyauchi S."/>
            <person name="Viragh M."/>
            <person name="Kuo A."/>
            <person name="Thoen E."/>
            <person name="Andreopoulos B."/>
            <person name="Lu D."/>
            <person name="Skrede I."/>
            <person name="Drula E."/>
            <person name="Henrissat B."/>
            <person name="Morin E."/>
            <person name="Kohler A."/>
            <person name="Barry K."/>
            <person name="LaButti K."/>
            <person name="Morin E."/>
            <person name="Salamov A."/>
            <person name="Lipzen A."/>
            <person name="Mereny Z."/>
            <person name="Hegedus B."/>
            <person name="Baldrian P."/>
            <person name="Stursova M."/>
            <person name="Weitz H."/>
            <person name="Taylor A."/>
            <person name="Grigoriev I.V."/>
            <person name="Nagy L.G."/>
            <person name="Martin F."/>
            <person name="Kauserud H."/>
        </authorList>
    </citation>
    <scope>NUCLEOTIDE SEQUENCE</scope>
    <source>
        <strain evidence="1">CBHHK067</strain>
    </source>
</reference>
<name>A0AAD7G0K0_MYCRO</name>
<dbReference type="EMBL" id="JARKIE010000335">
    <property type="protein sequence ID" value="KAJ7653432.1"/>
    <property type="molecule type" value="Genomic_DNA"/>
</dbReference>
<organism evidence="1 2">
    <name type="scientific">Mycena rosella</name>
    <name type="common">Pink bonnet</name>
    <name type="synonym">Agaricus rosellus</name>
    <dbReference type="NCBI Taxonomy" id="1033263"/>
    <lineage>
        <taxon>Eukaryota</taxon>
        <taxon>Fungi</taxon>
        <taxon>Dikarya</taxon>
        <taxon>Basidiomycota</taxon>
        <taxon>Agaricomycotina</taxon>
        <taxon>Agaricomycetes</taxon>
        <taxon>Agaricomycetidae</taxon>
        <taxon>Agaricales</taxon>
        <taxon>Marasmiineae</taxon>
        <taxon>Mycenaceae</taxon>
        <taxon>Mycena</taxon>
    </lineage>
</organism>
<proteinExistence type="predicted"/>
<dbReference type="AlphaFoldDB" id="A0AAD7G0K0"/>
<accession>A0AAD7G0K0</accession>
<comment type="caution">
    <text evidence="1">The sequence shown here is derived from an EMBL/GenBank/DDBJ whole genome shotgun (WGS) entry which is preliminary data.</text>
</comment>
<sequence>LLKAGKTREGYQTTETIIDQLTQAMDILDGDYSNEKHVLAYENTTIHTAHAPDGLSAVFMRLKPSANFNKIKGLDNLAHCVPMQDTTFCDGTSQSLYFPNG</sequence>
<keyword evidence="2" id="KW-1185">Reference proteome</keyword>
<dbReference type="Proteomes" id="UP001221757">
    <property type="component" value="Unassembled WGS sequence"/>
</dbReference>